<dbReference type="SUPFAM" id="SSF51735">
    <property type="entry name" value="NAD(P)-binding Rossmann-fold domains"/>
    <property type="match status" value="1"/>
</dbReference>
<dbReference type="RefSeq" id="XP_022975560.1">
    <property type="nucleotide sequence ID" value="XM_023119792.1"/>
</dbReference>
<protein>
    <submittedName>
        <fullName evidence="2">NAD-dependent malic enzyme 65 kDa isoform, mitochondrial-like</fullName>
    </submittedName>
</protein>
<dbReference type="InterPro" id="IPR036291">
    <property type="entry name" value="NAD(P)-bd_dom_sf"/>
</dbReference>
<proteinExistence type="predicted"/>
<reference evidence="2" key="1">
    <citation type="submission" date="2025-08" db="UniProtKB">
        <authorList>
            <consortium name="RefSeq"/>
        </authorList>
    </citation>
    <scope>IDENTIFICATION</scope>
    <source>
        <tissue evidence="2">Young leaves</tissue>
    </source>
</reference>
<dbReference type="GeneID" id="111475095"/>
<dbReference type="OrthoDB" id="5365701at2759"/>
<evidence type="ECO:0000313" key="1">
    <source>
        <dbReference type="Proteomes" id="UP000504608"/>
    </source>
</evidence>
<organism evidence="1 2">
    <name type="scientific">Cucurbita maxima</name>
    <name type="common">Pumpkin</name>
    <name type="synonym">Winter squash</name>
    <dbReference type="NCBI Taxonomy" id="3661"/>
    <lineage>
        <taxon>Eukaryota</taxon>
        <taxon>Viridiplantae</taxon>
        <taxon>Streptophyta</taxon>
        <taxon>Embryophyta</taxon>
        <taxon>Tracheophyta</taxon>
        <taxon>Spermatophyta</taxon>
        <taxon>Magnoliopsida</taxon>
        <taxon>eudicotyledons</taxon>
        <taxon>Gunneridae</taxon>
        <taxon>Pentapetalae</taxon>
        <taxon>rosids</taxon>
        <taxon>fabids</taxon>
        <taxon>Cucurbitales</taxon>
        <taxon>Cucurbitaceae</taxon>
        <taxon>Cucurbiteae</taxon>
        <taxon>Cucurbita</taxon>
    </lineage>
</organism>
<dbReference type="AlphaFoldDB" id="A0A6J1IH22"/>
<evidence type="ECO:0000313" key="2">
    <source>
        <dbReference type="RefSeq" id="XP_022975560.1"/>
    </source>
</evidence>
<dbReference type="KEGG" id="cmax:111475095"/>
<accession>A0A6J1IH22</accession>
<gene>
    <name evidence="2" type="primary">LOC111475095</name>
</gene>
<keyword evidence="1" id="KW-1185">Reference proteome</keyword>
<dbReference type="Proteomes" id="UP000504608">
    <property type="component" value="Unplaced"/>
</dbReference>
<name>A0A6J1IH22_CUCMA</name>
<sequence>MTEDEVHEGIIYPSISRIRDITKEIAAAVIMEAIEEDLVAGYRDVDARELQKFNKEQILEFVKNNMWDPDYPTVVYHQD</sequence>
<dbReference type="Gene3D" id="3.40.50.720">
    <property type="entry name" value="NAD(P)-binding Rossmann-like Domain"/>
    <property type="match status" value="1"/>
</dbReference>